<accession>D4YXU4</accession>
<name>D4YXU4_SPHIU</name>
<reference evidence="1 2" key="1">
    <citation type="journal article" date="2010" name="J. Bacteriol.">
        <title>Complete genome sequence of the representative gamma-hexachlorocyclohexane-degrading bacterium Sphingobium japonicum UT26.</title>
        <authorList>
            <person name="Nagata Y."/>
            <person name="Ohtsubo Y."/>
            <person name="Endo R."/>
            <person name="Ichikawa N."/>
            <person name="Ankai A."/>
            <person name="Oguchi A."/>
            <person name="Fukui S."/>
            <person name="Fujita N."/>
            <person name="Tsuda M."/>
        </authorList>
    </citation>
    <scope>NUCLEOTIDE SEQUENCE [LARGE SCALE GENOMIC DNA]</scope>
    <source>
        <strain evidence="2">DSM 16413 / CCM 7287 / MTCC 6362 / UT26 / NBRC 101211 / UT26S</strain>
    </source>
</reference>
<dbReference type="AlphaFoldDB" id="D4YXU4"/>
<evidence type="ECO:0000313" key="1">
    <source>
        <dbReference type="EMBL" id="BAI95176.1"/>
    </source>
</evidence>
<proteinExistence type="predicted"/>
<gene>
    <name evidence="1" type="ordered locus">SJA_C1-03420</name>
</gene>
<organism evidence="1 2">
    <name type="scientific">Sphingobium indicum (strain DSM 16413 / CCM 7287 / MTCC 6362 / UT26 / NBRC 101211 / UT26S)</name>
    <name type="common">Sphingobium japonicum</name>
    <dbReference type="NCBI Taxonomy" id="452662"/>
    <lineage>
        <taxon>Bacteria</taxon>
        <taxon>Pseudomonadati</taxon>
        <taxon>Pseudomonadota</taxon>
        <taxon>Alphaproteobacteria</taxon>
        <taxon>Sphingomonadales</taxon>
        <taxon>Sphingomonadaceae</taxon>
        <taxon>Sphingobium</taxon>
    </lineage>
</organism>
<dbReference type="Proteomes" id="UP000007753">
    <property type="component" value="Chromosome 1"/>
</dbReference>
<dbReference type="HOGENOM" id="CLU_2901913_0_0_5"/>
<dbReference type="KEGG" id="sjp:SJA_C1-03420"/>
<protein>
    <submittedName>
        <fullName evidence="1">Uncharacterized protein</fullName>
    </submittedName>
</protein>
<dbReference type="EMBL" id="AP010803">
    <property type="protein sequence ID" value="BAI95176.1"/>
    <property type="molecule type" value="Genomic_DNA"/>
</dbReference>
<evidence type="ECO:0000313" key="2">
    <source>
        <dbReference type="Proteomes" id="UP000007753"/>
    </source>
</evidence>
<keyword evidence="2" id="KW-1185">Reference proteome</keyword>
<sequence length="62" mass="6738">MRSIRITKGLRTSHDHQDNETLVDVFSNSGQDILVNGLPQIVLLSSIAPCCAALCSTHILSF</sequence>